<dbReference type="AlphaFoldDB" id="A0A1G9UFI3"/>
<organism evidence="1 2">
    <name type="scientific">Siphonobacter aquaeclarae</name>
    <dbReference type="NCBI Taxonomy" id="563176"/>
    <lineage>
        <taxon>Bacteria</taxon>
        <taxon>Pseudomonadati</taxon>
        <taxon>Bacteroidota</taxon>
        <taxon>Cytophagia</taxon>
        <taxon>Cytophagales</taxon>
        <taxon>Cytophagaceae</taxon>
        <taxon>Siphonobacter</taxon>
    </lineage>
</organism>
<name>A0A1G9UFI3_9BACT</name>
<accession>A0A1G9UFI3</accession>
<evidence type="ECO:0000313" key="1">
    <source>
        <dbReference type="EMBL" id="SDM58583.1"/>
    </source>
</evidence>
<evidence type="ECO:0000313" key="2">
    <source>
        <dbReference type="Proteomes" id="UP000198901"/>
    </source>
</evidence>
<proteinExistence type="predicted"/>
<keyword evidence="2" id="KW-1185">Reference proteome</keyword>
<gene>
    <name evidence="1" type="ORF">SAMN04488090_3796</name>
</gene>
<sequence>MGYLSNFAGNSVHPFFPILMKLNIPPDRMTPSDKHLSAVFFLVW</sequence>
<dbReference type="Proteomes" id="UP000198901">
    <property type="component" value="Unassembled WGS sequence"/>
</dbReference>
<dbReference type="STRING" id="563176.SAMN04488090_3796"/>
<dbReference type="EMBL" id="FNGS01000007">
    <property type="protein sequence ID" value="SDM58583.1"/>
    <property type="molecule type" value="Genomic_DNA"/>
</dbReference>
<protein>
    <submittedName>
        <fullName evidence="1">Uncharacterized protein</fullName>
    </submittedName>
</protein>
<reference evidence="1 2" key="1">
    <citation type="submission" date="2016-10" db="EMBL/GenBank/DDBJ databases">
        <authorList>
            <person name="de Groot N.N."/>
        </authorList>
    </citation>
    <scope>NUCLEOTIDE SEQUENCE [LARGE SCALE GENOMIC DNA]</scope>
    <source>
        <strain evidence="1 2">DSM 21668</strain>
    </source>
</reference>